<protein>
    <submittedName>
        <fullName evidence="1">Uncharacterized protein</fullName>
    </submittedName>
</protein>
<dbReference type="EMBL" id="LGTZ01001577">
    <property type="protein sequence ID" value="OJD21051.1"/>
    <property type="molecule type" value="Genomic_DNA"/>
</dbReference>
<dbReference type="OrthoDB" id="3562449at2759"/>
<proteinExistence type="predicted"/>
<evidence type="ECO:0000313" key="1">
    <source>
        <dbReference type="EMBL" id="OJD21051.1"/>
    </source>
</evidence>
<evidence type="ECO:0000313" key="2">
    <source>
        <dbReference type="Proteomes" id="UP000242791"/>
    </source>
</evidence>
<accession>A0A1J9QLF0</accession>
<sequence length="72" mass="8257">MPQKPIKQGYKVFGLGEQGYLCTFSMSHDNLRIRLTKTGSLVVELIERLPVFLQSSTQLPKQQSSEQQQPEY</sequence>
<dbReference type="Proteomes" id="UP000242791">
    <property type="component" value="Unassembled WGS sequence"/>
</dbReference>
<dbReference type="AlphaFoldDB" id="A0A1J9QLF0"/>
<organism evidence="1 2">
    <name type="scientific">Blastomyces percursus</name>
    <dbReference type="NCBI Taxonomy" id="1658174"/>
    <lineage>
        <taxon>Eukaryota</taxon>
        <taxon>Fungi</taxon>
        <taxon>Dikarya</taxon>
        <taxon>Ascomycota</taxon>
        <taxon>Pezizomycotina</taxon>
        <taxon>Eurotiomycetes</taxon>
        <taxon>Eurotiomycetidae</taxon>
        <taxon>Onygenales</taxon>
        <taxon>Ajellomycetaceae</taxon>
        <taxon>Blastomyces</taxon>
    </lineage>
</organism>
<comment type="caution">
    <text evidence="1">The sequence shown here is derived from an EMBL/GenBank/DDBJ whole genome shotgun (WGS) entry which is preliminary data.</text>
</comment>
<dbReference type="VEuPathDB" id="FungiDB:ACJ73_07612"/>
<name>A0A1J9QLF0_9EURO</name>
<dbReference type="STRING" id="1658174.A0A1J9QLF0"/>
<reference evidence="1 2" key="1">
    <citation type="submission" date="2015-08" db="EMBL/GenBank/DDBJ databases">
        <title>Emmonsia species relationships and genome sequence.</title>
        <authorList>
            <person name="Cuomo C.A."/>
            <person name="Schwartz I.S."/>
            <person name="Kenyon C."/>
            <person name="De Hoog G.S."/>
            <person name="Govender N.P."/>
            <person name="Botha A."/>
            <person name="Moreno L."/>
            <person name="De Vries M."/>
            <person name="Munoz J.F."/>
            <person name="Stielow J.B."/>
        </authorList>
    </citation>
    <scope>NUCLEOTIDE SEQUENCE [LARGE SCALE GENOMIC DNA]</scope>
    <source>
        <strain evidence="1 2">EI222</strain>
    </source>
</reference>
<keyword evidence="2" id="KW-1185">Reference proteome</keyword>
<gene>
    <name evidence="1" type="ORF">ACJ73_07612</name>
</gene>